<organism evidence="1 2">
    <name type="scientific">Vibrio penaeicida</name>
    <dbReference type="NCBI Taxonomy" id="104609"/>
    <lineage>
        <taxon>Bacteria</taxon>
        <taxon>Pseudomonadati</taxon>
        <taxon>Pseudomonadota</taxon>
        <taxon>Gammaproteobacteria</taxon>
        <taxon>Vibrionales</taxon>
        <taxon>Vibrionaceae</taxon>
        <taxon>Vibrio</taxon>
    </lineage>
</organism>
<dbReference type="Proteomes" id="UP001156690">
    <property type="component" value="Unassembled WGS sequence"/>
</dbReference>
<reference evidence="2" key="1">
    <citation type="journal article" date="2019" name="Int. J. Syst. Evol. Microbiol.">
        <title>The Global Catalogue of Microorganisms (GCM) 10K type strain sequencing project: providing services to taxonomists for standard genome sequencing and annotation.</title>
        <authorList>
            <consortium name="The Broad Institute Genomics Platform"/>
            <consortium name="The Broad Institute Genome Sequencing Center for Infectious Disease"/>
            <person name="Wu L."/>
            <person name="Ma J."/>
        </authorList>
    </citation>
    <scope>NUCLEOTIDE SEQUENCE [LARGE SCALE GENOMIC DNA]</scope>
    <source>
        <strain evidence="2">NBRC 15640</strain>
    </source>
</reference>
<evidence type="ECO:0008006" key="3">
    <source>
        <dbReference type="Google" id="ProtNLM"/>
    </source>
</evidence>
<dbReference type="InterPro" id="IPR007420">
    <property type="entry name" value="DUF465"/>
</dbReference>
<gene>
    <name evidence="1" type="ORF">GCM10007932_10010</name>
</gene>
<dbReference type="Gene3D" id="6.10.280.50">
    <property type="match status" value="1"/>
</dbReference>
<dbReference type="Pfam" id="PF04325">
    <property type="entry name" value="DUF465"/>
    <property type="match status" value="1"/>
</dbReference>
<sequence>MLGEDHSLIVDFPELETTIVELMQSDAEFAEENKKYIALDKEIRTLELRNAPIDDDEMHRMKSERAFLKDALYRKITSS</sequence>
<evidence type="ECO:0000313" key="1">
    <source>
        <dbReference type="EMBL" id="GLQ71641.1"/>
    </source>
</evidence>
<accession>A0AAV5NNN5</accession>
<name>A0AAV5NNN5_9VIBR</name>
<dbReference type="InterPro" id="IPR038444">
    <property type="entry name" value="DUF465_sf"/>
</dbReference>
<protein>
    <recommendedName>
        <fullName evidence="3">DUF465 domain-containing protein</fullName>
    </recommendedName>
</protein>
<comment type="caution">
    <text evidence="1">The sequence shown here is derived from an EMBL/GenBank/DDBJ whole genome shotgun (WGS) entry which is preliminary data.</text>
</comment>
<dbReference type="RefSeq" id="WP_126606753.1">
    <property type="nucleotide sequence ID" value="NZ_AP025144.1"/>
</dbReference>
<dbReference type="EMBL" id="BSNX01000007">
    <property type="protein sequence ID" value="GLQ71641.1"/>
    <property type="molecule type" value="Genomic_DNA"/>
</dbReference>
<keyword evidence="2" id="KW-1185">Reference proteome</keyword>
<evidence type="ECO:0000313" key="2">
    <source>
        <dbReference type="Proteomes" id="UP001156690"/>
    </source>
</evidence>
<proteinExistence type="predicted"/>
<dbReference type="AlphaFoldDB" id="A0AAV5NNN5"/>